<protein>
    <submittedName>
        <fullName evidence="1">Uncharacterized protein</fullName>
    </submittedName>
</protein>
<sequence>MTIFATCYTKINNRQQQYLKNINSPIYLLRNLNKTFIENDNGKIILMCKIKLKSSYFLPIIKKNMRSFTLILYTKIPTRSHLINMKQKKYDKILPDESDKRNGFLSCGSSTMSCGVSDFPTEEKCKKVGKWVPLCCTLGGGVDLGLGTTHKEPCNKFSKLFCSELNMFPWNNNYYCHYLFILLTFKTRYSYDDSTFKRLKWLSL</sequence>
<dbReference type="AlphaFoldDB" id="A0A6G0TT00"/>
<organism evidence="1 2">
    <name type="scientific">Aphis glycines</name>
    <name type="common">Soybean aphid</name>
    <dbReference type="NCBI Taxonomy" id="307491"/>
    <lineage>
        <taxon>Eukaryota</taxon>
        <taxon>Metazoa</taxon>
        <taxon>Ecdysozoa</taxon>
        <taxon>Arthropoda</taxon>
        <taxon>Hexapoda</taxon>
        <taxon>Insecta</taxon>
        <taxon>Pterygota</taxon>
        <taxon>Neoptera</taxon>
        <taxon>Paraneoptera</taxon>
        <taxon>Hemiptera</taxon>
        <taxon>Sternorrhyncha</taxon>
        <taxon>Aphidomorpha</taxon>
        <taxon>Aphidoidea</taxon>
        <taxon>Aphididae</taxon>
        <taxon>Aphidini</taxon>
        <taxon>Aphis</taxon>
        <taxon>Aphis</taxon>
    </lineage>
</organism>
<proteinExistence type="predicted"/>
<accession>A0A6G0TT00</accession>
<dbReference type="Proteomes" id="UP000475862">
    <property type="component" value="Unassembled WGS sequence"/>
</dbReference>
<dbReference type="EMBL" id="VYZN01000018">
    <property type="protein sequence ID" value="KAE9537638.1"/>
    <property type="molecule type" value="Genomic_DNA"/>
</dbReference>
<comment type="caution">
    <text evidence="1">The sequence shown here is derived from an EMBL/GenBank/DDBJ whole genome shotgun (WGS) entry which is preliminary data.</text>
</comment>
<reference evidence="1 2" key="1">
    <citation type="submission" date="2019-08" db="EMBL/GenBank/DDBJ databases">
        <title>The genome of the soybean aphid Biotype 1, its phylome, world population structure and adaptation to the North American continent.</title>
        <authorList>
            <person name="Giordano R."/>
            <person name="Donthu R.K."/>
            <person name="Hernandez A.G."/>
            <person name="Wright C.L."/>
            <person name="Zimin A.V."/>
        </authorList>
    </citation>
    <scope>NUCLEOTIDE SEQUENCE [LARGE SCALE GENOMIC DNA]</scope>
    <source>
        <tissue evidence="1">Whole aphids</tissue>
    </source>
</reference>
<keyword evidence="2" id="KW-1185">Reference proteome</keyword>
<evidence type="ECO:0000313" key="2">
    <source>
        <dbReference type="Proteomes" id="UP000475862"/>
    </source>
</evidence>
<name>A0A6G0TT00_APHGL</name>
<gene>
    <name evidence="1" type="ORF">AGLY_006661</name>
</gene>
<evidence type="ECO:0000313" key="1">
    <source>
        <dbReference type="EMBL" id="KAE9537638.1"/>
    </source>
</evidence>